<dbReference type="SUPFAM" id="SSF55166">
    <property type="entry name" value="Hedgehog/DD-peptidase"/>
    <property type="match status" value="1"/>
</dbReference>
<organism evidence="3 4">
    <name type="scientific">Isoptericola cucumis</name>
    <dbReference type="NCBI Taxonomy" id="1776856"/>
    <lineage>
        <taxon>Bacteria</taxon>
        <taxon>Bacillati</taxon>
        <taxon>Actinomycetota</taxon>
        <taxon>Actinomycetes</taxon>
        <taxon>Micrococcales</taxon>
        <taxon>Promicromonosporaceae</taxon>
        <taxon>Isoptericola</taxon>
    </lineage>
</organism>
<dbReference type="Gene3D" id="3.30.1380.10">
    <property type="match status" value="1"/>
</dbReference>
<evidence type="ECO:0000256" key="1">
    <source>
        <dbReference type="SAM" id="MobiDB-lite"/>
    </source>
</evidence>
<evidence type="ECO:0000313" key="4">
    <source>
        <dbReference type="Proteomes" id="UP000632535"/>
    </source>
</evidence>
<comment type="caution">
    <text evidence="3">The sequence shown here is derived from an EMBL/GenBank/DDBJ whole genome shotgun (WGS) entry which is preliminary data.</text>
</comment>
<keyword evidence="4" id="KW-1185">Reference proteome</keyword>
<dbReference type="InterPro" id="IPR009045">
    <property type="entry name" value="Zn_M74/Hedgehog-like"/>
</dbReference>
<dbReference type="PANTHER" id="PTHR34385">
    <property type="entry name" value="D-ALANYL-D-ALANINE CARBOXYPEPTIDASE"/>
    <property type="match status" value="1"/>
</dbReference>
<dbReference type="Proteomes" id="UP000632535">
    <property type="component" value="Unassembled WGS sequence"/>
</dbReference>
<dbReference type="EMBL" id="BMDG01000012">
    <property type="protein sequence ID" value="GGI10865.1"/>
    <property type="molecule type" value="Genomic_DNA"/>
</dbReference>
<accession>A0ABQ2B9F7</accession>
<dbReference type="CDD" id="cd14814">
    <property type="entry name" value="Peptidase_M15"/>
    <property type="match status" value="1"/>
</dbReference>
<feature type="domain" description="D-alanyl-D-alanine carboxypeptidase-like core" evidence="2">
    <location>
        <begin position="211"/>
        <end position="318"/>
    </location>
</feature>
<dbReference type="InterPro" id="IPR052179">
    <property type="entry name" value="DD-CPase-like"/>
</dbReference>
<dbReference type="Pfam" id="PF02557">
    <property type="entry name" value="VanY"/>
    <property type="match status" value="1"/>
</dbReference>
<evidence type="ECO:0000313" key="3">
    <source>
        <dbReference type="EMBL" id="GGI10865.1"/>
    </source>
</evidence>
<feature type="region of interest" description="Disordered" evidence="1">
    <location>
        <begin position="125"/>
        <end position="147"/>
    </location>
</feature>
<proteinExistence type="predicted"/>
<feature type="compositionally biased region" description="Low complexity" evidence="1">
    <location>
        <begin position="50"/>
        <end position="68"/>
    </location>
</feature>
<evidence type="ECO:0000259" key="2">
    <source>
        <dbReference type="Pfam" id="PF02557"/>
    </source>
</evidence>
<sequence>MTHGSSESPSATDPRTPAAPLPSRRDPGRGGRSRHPAPARRGTTEPTRPPAHATVRPAARTTALPAASTRRRGRTPGRWAGIGVGLTVAVATTTALTTAPQATAPEADDRPTTGALDAVTAAAAAAVDDRDGGASRGQARTSAGRTAAVAGGTQVTVAKDARMSVEGPTQGEISAAPPPPVLPGCDGEAAGYGSNGQVPSSEMCTLWDGHTQVRADAAVALAKLNQAYIAQFGEPMCITDGYRSYSQQVATKAAKGYLAAVPGSSNHGWGLAVDICAESYSGDRWDWLAANAPAYGWDNPDWARYGGSKYEPWHWEWTAGVQQMSAS</sequence>
<gene>
    <name evidence="3" type="ORF">GCM10007368_33360</name>
</gene>
<feature type="region of interest" description="Disordered" evidence="1">
    <location>
        <begin position="1"/>
        <end position="80"/>
    </location>
</feature>
<feature type="compositionally biased region" description="Polar residues" evidence="1">
    <location>
        <begin position="1"/>
        <end position="13"/>
    </location>
</feature>
<name>A0ABQ2B9F7_9MICO</name>
<reference evidence="4" key="1">
    <citation type="journal article" date="2019" name="Int. J. Syst. Evol. Microbiol.">
        <title>The Global Catalogue of Microorganisms (GCM) 10K type strain sequencing project: providing services to taxonomists for standard genome sequencing and annotation.</title>
        <authorList>
            <consortium name="The Broad Institute Genomics Platform"/>
            <consortium name="The Broad Institute Genome Sequencing Center for Infectious Disease"/>
            <person name="Wu L."/>
            <person name="Ma J."/>
        </authorList>
    </citation>
    <scope>NUCLEOTIDE SEQUENCE [LARGE SCALE GENOMIC DNA]</scope>
    <source>
        <strain evidence="4">CCM 8653</strain>
    </source>
</reference>
<protein>
    <recommendedName>
        <fullName evidence="2">D-alanyl-D-alanine carboxypeptidase-like core domain-containing protein</fullName>
    </recommendedName>
</protein>
<dbReference type="InterPro" id="IPR003709">
    <property type="entry name" value="VanY-like_core_dom"/>
</dbReference>
<dbReference type="PANTHER" id="PTHR34385:SF1">
    <property type="entry name" value="PEPTIDOGLYCAN L-ALANYL-D-GLUTAMATE ENDOPEPTIDASE CWLK"/>
    <property type="match status" value="1"/>
</dbReference>